<name>A0AAE1MB08_9FABA</name>
<evidence type="ECO:0000313" key="2">
    <source>
        <dbReference type="Proteomes" id="UP001293593"/>
    </source>
</evidence>
<organism evidence="1 2">
    <name type="scientific">Acacia crassicarpa</name>
    <name type="common">northern wattle</name>
    <dbReference type="NCBI Taxonomy" id="499986"/>
    <lineage>
        <taxon>Eukaryota</taxon>
        <taxon>Viridiplantae</taxon>
        <taxon>Streptophyta</taxon>
        <taxon>Embryophyta</taxon>
        <taxon>Tracheophyta</taxon>
        <taxon>Spermatophyta</taxon>
        <taxon>Magnoliopsida</taxon>
        <taxon>eudicotyledons</taxon>
        <taxon>Gunneridae</taxon>
        <taxon>Pentapetalae</taxon>
        <taxon>rosids</taxon>
        <taxon>fabids</taxon>
        <taxon>Fabales</taxon>
        <taxon>Fabaceae</taxon>
        <taxon>Caesalpinioideae</taxon>
        <taxon>mimosoid clade</taxon>
        <taxon>Acacieae</taxon>
        <taxon>Acacia</taxon>
    </lineage>
</organism>
<sequence length="216" mass="24274">MARDPITNKVLASNEWWQQKILEHPSYKRFRYTSKELRSIFNDMMACGEDIFAPSFTQPLTQQKDEEDVYLPTIDEEEGSRDREDCMFSANPMPSIGVTDELTSIDLTTSTLSTIGTKSGSQGKRKVGEGSVLRKRSKVPTSKQIVDVVSVIANASKDRAVLSEIKDINVNVVMNELLDLNEVLCVEDFRCCYIKLMIDKTSQESLSQSLNETSSS</sequence>
<comment type="caution">
    <text evidence="1">The sequence shown here is derived from an EMBL/GenBank/DDBJ whole genome shotgun (WGS) entry which is preliminary data.</text>
</comment>
<evidence type="ECO:0000313" key="1">
    <source>
        <dbReference type="EMBL" id="KAK4260497.1"/>
    </source>
</evidence>
<dbReference type="PANTHER" id="PTHR31704:SF49">
    <property type="entry name" value="MYB_SANT-LIKE DOMAIN-CONTAINING PROTEIN"/>
    <property type="match status" value="1"/>
</dbReference>
<reference evidence="1" key="1">
    <citation type="submission" date="2023-10" db="EMBL/GenBank/DDBJ databases">
        <title>Chromosome-level genome of the transformable northern wattle, Acacia crassicarpa.</title>
        <authorList>
            <person name="Massaro I."/>
            <person name="Sinha N.R."/>
            <person name="Poethig S."/>
            <person name="Leichty A.R."/>
        </authorList>
    </citation>
    <scope>NUCLEOTIDE SEQUENCE</scope>
    <source>
        <strain evidence="1">Acra3RX</strain>
        <tissue evidence="1">Leaf</tissue>
    </source>
</reference>
<dbReference type="EMBL" id="JAWXYG010000010">
    <property type="protein sequence ID" value="KAK4260497.1"/>
    <property type="molecule type" value="Genomic_DNA"/>
</dbReference>
<protein>
    <submittedName>
        <fullName evidence="1">Uncharacterized protein</fullName>
    </submittedName>
</protein>
<dbReference type="AlphaFoldDB" id="A0AAE1MB08"/>
<keyword evidence="2" id="KW-1185">Reference proteome</keyword>
<dbReference type="PANTHER" id="PTHR31704">
    <property type="entry name" value="MYB/SANT-LIKE DNA-BINDING DOMAIN PROTEIN-RELATED"/>
    <property type="match status" value="1"/>
</dbReference>
<proteinExistence type="predicted"/>
<dbReference type="Proteomes" id="UP001293593">
    <property type="component" value="Unassembled WGS sequence"/>
</dbReference>
<gene>
    <name evidence="1" type="ORF">QN277_003599</name>
</gene>
<accession>A0AAE1MB08</accession>